<evidence type="ECO:0000313" key="2">
    <source>
        <dbReference type="Proteomes" id="UP000050277"/>
    </source>
</evidence>
<dbReference type="AlphaFoldDB" id="A0A0P6Y776"/>
<dbReference type="OrthoDB" id="5120200at2"/>
<accession>A0A0P6Y776</accession>
<evidence type="ECO:0000313" key="1">
    <source>
        <dbReference type="EMBL" id="KPL85577.1"/>
    </source>
</evidence>
<protein>
    <submittedName>
        <fullName evidence="1">Uncharacterized protein</fullName>
    </submittedName>
</protein>
<dbReference type="RefSeq" id="WP_054535899.1">
    <property type="nucleotide sequence ID" value="NZ_LGKP01000025.1"/>
</dbReference>
<reference evidence="1 2" key="1">
    <citation type="submission" date="2015-07" db="EMBL/GenBank/DDBJ databases">
        <title>Whole genome sequence of Herpetosiphon geysericola DSM 7119.</title>
        <authorList>
            <person name="Hemp J."/>
            <person name="Ward L.M."/>
            <person name="Pace L.A."/>
            <person name="Fischer W.W."/>
        </authorList>
    </citation>
    <scope>NUCLEOTIDE SEQUENCE [LARGE SCALE GENOMIC DNA]</scope>
    <source>
        <strain evidence="1 2">DSM 7119</strain>
    </source>
</reference>
<organism evidence="1 2">
    <name type="scientific">Herpetosiphon geysericola</name>
    <dbReference type="NCBI Taxonomy" id="70996"/>
    <lineage>
        <taxon>Bacteria</taxon>
        <taxon>Bacillati</taxon>
        <taxon>Chloroflexota</taxon>
        <taxon>Chloroflexia</taxon>
        <taxon>Herpetosiphonales</taxon>
        <taxon>Herpetosiphonaceae</taxon>
        <taxon>Herpetosiphon</taxon>
    </lineage>
</organism>
<dbReference type="Proteomes" id="UP000050277">
    <property type="component" value="Unassembled WGS sequence"/>
</dbReference>
<dbReference type="EMBL" id="LGKP01000025">
    <property type="protein sequence ID" value="KPL85577.1"/>
    <property type="molecule type" value="Genomic_DNA"/>
</dbReference>
<gene>
    <name evidence="1" type="ORF">SE18_18375</name>
</gene>
<proteinExistence type="predicted"/>
<keyword evidence="2" id="KW-1185">Reference proteome</keyword>
<dbReference type="PROSITE" id="PS51257">
    <property type="entry name" value="PROKAR_LIPOPROTEIN"/>
    <property type="match status" value="1"/>
</dbReference>
<sequence length="141" mass="15406">MWLRLSSSVIQIILLLLIISGCTASNPTSQPTVGLVFPQVRPKSIGQVPQAIASGELIIRGNCLRLEPANNQVSYLIIWNDQFRLEKTTISDLKTAQQVVGGSEVRLGGGEVQPEFFTHLMAPLNNACSGPYWFATEINPN</sequence>
<name>A0A0P6Y776_9CHLR</name>
<comment type="caution">
    <text evidence="1">The sequence shown here is derived from an EMBL/GenBank/DDBJ whole genome shotgun (WGS) entry which is preliminary data.</text>
</comment>